<comment type="caution">
    <text evidence="3">The sequence shown here is derived from an EMBL/GenBank/DDBJ whole genome shotgun (WGS) entry which is preliminary data.</text>
</comment>
<proteinExistence type="predicted"/>
<dbReference type="InterPro" id="IPR051781">
    <property type="entry name" value="Metallo-dep_Hydrolase"/>
</dbReference>
<dbReference type="Gene3D" id="2.30.40.10">
    <property type="entry name" value="Urease, subunit C, domain 1"/>
    <property type="match status" value="1"/>
</dbReference>
<keyword evidence="3" id="KW-0378">Hydrolase</keyword>
<sequence length="426" mass="46120">MKNFYILLTVLFISFGSLAQKTYLHCGKLVDVKNEKVLSQKTIIVSGTKIEAIENGYLTAKNEQDTTIDLKDKTVLPGLIDMHVHLEGETSPDNYLKPFTLNEADVALNAVGYAYKTLMAGFTTVRDLGGSGVNVALRNAVNNGKITGPRIFTAEKALGTTGGHADPTNGRKRNLMDDPGPKEGVVNGTDDAKKAVRQRYKNGADWIKITATGGVLSVAKNSKNPQFTEEEIKAIVTTAQDYDMQVAAHAHGDDGMQRAIRAGVKTIEHGTLMSNETMELMKQHDAYLVPTISAGKYVAEKAKVDGYYPAIIVPKALEIGSQIQDMFRRAYKKGVSIAFGTDAGVFPHGDNGKEFGYMVEAGMPAIEALQSATITSAKLLGQESNLGQLQPGYLADIIAVKDDPTQNIKTMENVVFVMKEGIVEKD</sequence>
<dbReference type="RefSeq" id="WP_116692935.1">
    <property type="nucleotide sequence ID" value="NZ_QEHR01000001.1"/>
</dbReference>
<dbReference type="CDD" id="cd01299">
    <property type="entry name" value="Met_dep_hydrolase_A"/>
    <property type="match status" value="1"/>
</dbReference>
<evidence type="ECO:0000313" key="4">
    <source>
        <dbReference type="Proteomes" id="UP000245962"/>
    </source>
</evidence>
<reference evidence="3 4" key="1">
    <citation type="submission" date="2018-04" db="EMBL/GenBank/DDBJ databases">
        <title>Marixanthomonas spongiae HN-E44 sp. nov., isolated from a marine sponge.</title>
        <authorList>
            <person name="Luo L."/>
            <person name="Zhuang L."/>
        </authorList>
    </citation>
    <scope>NUCLEOTIDE SEQUENCE [LARGE SCALE GENOMIC DNA]</scope>
    <source>
        <strain evidence="3 4">HN-E44</strain>
    </source>
</reference>
<dbReference type="InterPro" id="IPR011059">
    <property type="entry name" value="Metal-dep_hydrolase_composite"/>
</dbReference>
<accession>A0A2U0I7X0</accession>
<evidence type="ECO:0000256" key="1">
    <source>
        <dbReference type="SAM" id="MobiDB-lite"/>
    </source>
</evidence>
<feature type="domain" description="Amidohydrolase-related" evidence="2">
    <location>
        <begin position="74"/>
        <end position="422"/>
    </location>
</feature>
<dbReference type="InterPro" id="IPR057744">
    <property type="entry name" value="OTAase-like"/>
</dbReference>
<feature type="region of interest" description="Disordered" evidence="1">
    <location>
        <begin position="159"/>
        <end position="185"/>
    </location>
</feature>
<dbReference type="PANTHER" id="PTHR43135:SF3">
    <property type="entry name" value="ALPHA-D-RIBOSE 1-METHYLPHOSPHONATE 5-TRIPHOSPHATE DIPHOSPHATASE"/>
    <property type="match status" value="1"/>
</dbReference>
<keyword evidence="4" id="KW-1185">Reference proteome</keyword>
<organism evidence="3 4">
    <name type="scientific">Marixanthomonas spongiae</name>
    <dbReference type="NCBI Taxonomy" id="2174845"/>
    <lineage>
        <taxon>Bacteria</taxon>
        <taxon>Pseudomonadati</taxon>
        <taxon>Bacteroidota</taxon>
        <taxon>Flavobacteriia</taxon>
        <taxon>Flavobacteriales</taxon>
        <taxon>Flavobacteriaceae</taxon>
        <taxon>Marixanthomonas</taxon>
    </lineage>
</organism>
<dbReference type="SUPFAM" id="SSF51338">
    <property type="entry name" value="Composite domain of metallo-dependent hydrolases"/>
    <property type="match status" value="1"/>
</dbReference>
<dbReference type="Pfam" id="PF01979">
    <property type="entry name" value="Amidohydro_1"/>
    <property type="match status" value="1"/>
</dbReference>
<dbReference type="SUPFAM" id="SSF51556">
    <property type="entry name" value="Metallo-dependent hydrolases"/>
    <property type="match status" value="1"/>
</dbReference>
<dbReference type="PANTHER" id="PTHR43135">
    <property type="entry name" value="ALPHA-D-RIBOSE 1-METHYLPHOSPHONATE 5-TRIPHOSPHATE DIPHOSPHATASE"/>
    <property type="match status" value="1"/>
</dbReference>
<dbReference type="InterPro" id="IPR006680">
    <property type="entry name" value="Amidohydro-rel"/>
</dbReference>
<name>A0A2U0I7X0_9FLAO</name>
<dbReference type="AlphaFoldDB" id="A0A2U0I7X0"/>
<dbReference type="Gene3D" id="3.20.20.140">
    <property type="entry name" value="Metal-dependent hydrolases"/>
    <property type="match status" value="1"/>
</dbReference>
<dbReference type="GO" id="GO:0016810">
    <property type="term" value="F:hydrolase activity, acting on carbon-nitrogen (but not peptide) bonds"/>
    <property type="evidence" value="ECO:0007669"/>
    <property type="project" value="InterPro"/>
</dbReference>
<evidence type="ECO:0000259" key="2">
    <source>
        <dbReference type="Pfam" id="PF01979"/>
    </source>
</evidence>
<dbReference type="EMBL" id="QEHR01000001">
    <property type="protein sequence ID" value="PVW17188.1"/>
    <property type="molecule type" value="Genomic_DNA"/>
</dbReference>
<dbReference type="OrthoDB" id="9797498at2"/>
<dbReference type="Proteomes" id="UP000245962">
    <property type="component" value="Unassembled WGS sequence"/>
</dbReference>
<gene>
    <name evidence="3" type="ORF">DDV96_01350</name>
</gene>
<dbReference type="InterPro" id="IPR032466">
    <property type="entry name" value="Metal_Hydrolase"/>
</dbReference>
<protein>
    <submittedName>
        <fullName evidence="3">Amidohydrolase</fullName>
    </submittedName>
</protein>
<evidence type="ECO:0000313" key="3">
    <source>
        <dbReference type="EMBL" id="PVW17188.1"/>
    </source>
</evidence>